<organism evidence="6 7">
    <name type="scientific">Bifidobacterium phasiani</name>
    <dbReference type="NCBI Taxonomy" id="2834431"/>
    <lineage>
        <taxon>Bacteria</taxon>
        <taxon>Bacillati</taxon>
        <taxon>Actinomycetota</taxon>
        <taxon>Actinomycetes</taxon>
        <taxon>Bifidobacteriales</taxon>
        <taxon>Bifidobacteriaceae</taxon>
        <taxon>Bifidobacterium</taxon>
    </lineage>
</organism>
<dbReference type="Pfam" id="PF00440">
    <property type="entry name" value="TetR_N"/>
    <property type="match status" value="1"/>
</dbReference>
<feature type="DNA-binding region" description="H-T-H motif" evidence="4">
    <location>
        <begin position="44"/>
        <end position="63"/>
    </location>
</feature>
<dbReference type="InterPro" id="IPR050109">
    <property type="entry name" value="HTH-type_TetR-like_transc_reg"/>
</dbReference>
<evidence type="ECO:0000256" key="3">
    <source>
        <dbReference type="ARBA" id="ARBA00023163"/>
    </source>
</evidence>
<evidence type="ECO:0000313" key="6">
    <source>
        <dbReference type="EMBL" id="MBW3083080.1"/>
    </source>
</evidence>
<evidence type="ECO:0000256" key="2">
    <source>
        <dbReference type="ARBA" id="ARBA00023125"/>
    </source>
</evidence>
<dbReference type="Proteomes" id="UP000812844">
    <property type="component" value="Unassembled WGS sequence"/>
</dbReference>
<dbReference type="EMBL" id="JAHBBD010000014">
    <property type="protein sequence ID" value="MBW3083080.1"/>
    <property type="molecule type" value="Genomic_DNA"/>
</dbReference>
<keyword evidence="3" id="KW-0804">Transcription</keyword>
<protein>
    <submittedName>
        <fullName evidence="6">TetR/AcrR family transcriptional regulator</fullName>
    </submittedName>
</protein>
<dbReference type="RefSeq" id="WP_219081935.1">
    <property type="nucleotide sequence ID" value="NZ_JAHBBD010000014.1"/>
</dbReference>
<dbReference type="PANTHER" id="PTHR30055">
    <property type="entry name" value="HTH-TYPE TRANSCRIPTIONAL REGULATOR RUTR"/>
    <property type="match status" value="1"/>
</dbReference>
<evidence type="ECO:0000259" key="5">
    <source>
        <dbReference type="PROSITE" id="PS50977"/>
    </source>
</evidence>
<proteinExistence type="predicted"/>
<dbReference type="PANTHER" id="PTHR30055:SF234">
    <property type="entry name" value="HTH-TYPE TRANSCRIPTIONAL REGULATOR BETI"/>
    <property type="match status" value="1"/>
</dbReference>
<feature type="domain" description="HTH tetR-type" evidence="5">
    <location>
        <begin position="21"/>
        <end position="81"/>
    </location>
</feature>
<dbReference type="PROSITE" id="PS50977">
    <property type="entry name" value="HTH_TETR_2"/>
    <property type="match status" value="1"/>
</dbReference>
<accession>A0ABS6W998</accession>
<evidence type="ECO:0000313" key="7">
    <source>
        <dbReference type="Proteomes" id="UP000812844"/>
    </source>
</evidence>
<keyword evidence="2 4" id="KW-0238">DNA-binding</keyword>
<evidence type="ECO:0000256" key="4">
    <source>
        <dbReference type="PROSITE-ProRule" id="PRU00335"/>
    </source>
</evidence>
<evidence type="ECO:0000256" key="1">
    <source>
        <dbReference type="ARBA" id="ARBA00023015"/>
    </source>
</evidence>
<name>A0ABS6W998_9BIFI</name>
<gene>
    <name evidence="6" type="ORF">KIH73_06800</name>
</gene>
<keyword evidence="7" id="KW-1185">Reference proteome</keyword>
<dbReference type="InterPro" id="IPR001647">
    <property type="entry name" value="HTH_TetR"/>
</dbReference>
<comment type="caution">
    <text evidence="6">The sequence shown here is derived from an EMBL/GenBank/DDBJ whole genome shotgun (WGS) entry which is preliminary data.</text>
</comment>
<reference evidence="6 7" key="1">
    <citation type="submission" date="2021-05" db="EMBL/GenBank/DDBJ databases">
        <title>Phylogenetic classification of ten novel species belonging to the genus Bifidobacterium comprising B. colchicus sp. nov., B. abeli sp. nov., B. bicoloris sp. nov., B. guerezis sp. nov., B. rosaliae sp. nov., B. santillanensis sp. nov., B. argentati sp. nov., B. amazzoni sp. nov., B. pluviali sp. nov., and B. pinnaculum sp. nov.</title>
        <authorList>
            <person name="Lugli G.A."/>
            <person name="Ruiz Garcia L."/>
            <person name="Margolles A."/>
            <person name="Ventura M."/>
        </authorList>
    </citation>
    <scope>NUCLEOTIDE SEQUENCE [LARGE SCALE GENOMIC DNA]</scope>
    <source>
        <strain evidence="6 7">6T3</strain>
    </source>
</reference>
<sequence>MVQDGGSGFRPINRRVRMTPEQRREQIATQAAGLIARYGSYGVSMQAIADAVGLTLPGLYHYVKDRDELLALVVERNYDRTMPSYDALAGEYRAERGLPDDAPLSLPWVLRRMVERNAERPELVTLFMRLAVEAADPHHPAHAFYRDRHHVVLANMTAQHWNLPEAYRDQERLHDLVVTAYFAMDGVQVQALTNPDETMVELWARAERVLFPSPQWDGYR</sequence>
<keyword evidence="1" id="KW-0805">Transcription regulation</keyword>